<feature type="transmembrane region" description="Helical" evidence="1">
    <location>
        <begin position="5"/>
        <end position="22"/>
    </location>
</feature>
<reference evidence="3 4" key="1">
    <citation type="submission" date="2018-08" db="EMBL/GenBank/DDBJ databases">
        <title>Murine metabolic-syndrome-specific gut microbial biobank.</title>
        <authorList>
            <person name="Liu C."/>
        </authorList>
    </citation>
    <scope>NUCLEOTIDE SEQUENCE [LARGE SCALE GENOMIC DNA]</scope>
    <source>
        <strain evidence="3 4">583</strain>
    </source>
</reference>
<evidence type="ECO:0000313" key="4">
    <source>
        <dbReference type="Proteomes" id="UP000467132"/>
    </source>
</evidence>
<gene>
    <name evidence="3" type="primary">ylbJ</name>
    <name evidence="3" type="ORF">D3Z33_08390</name>
</gene>
<dbReference type="OrthoDB" id="1645614at2"/>
<feature type="transmembrane region" description="Helical" evidence="1">
    <location>
        <begin position="386"/>
        <end position="414"/>
    </location>
</feature>
<keyword evidence="1" id="KW-0812">Transmembrane</keyword>
<feature type="transmembrane region" description="Helical" evidence="1">
    <location>
        <begin position="232"/>
        <end position="259"/>
    </location>
</feature>
<feature type="transmembrane region" description="Helical" evidence="1">
    <location>
        <begin position="28"/>
        <end position="44"/>
    </location>
</feature>
<organism evidence="3 4">
    <name type="scientific">Senegalia massiliensis</name>
    <dbReference type="NCBI Taxonomy" id="1720316"/>
    <lineage>
        <taxon>Bacteria</taxon>
        <taxon>Bacillati</taxon>
        <taxon>Bacillota</taxon>
        <taxon>Clostridia</taxon>
        <taxon>Eubacteriales</taxon>
        <taxon>Clostridiaceae</taxon>
        <taxon>Senegalia</taxon>
    </lineage>
</organism>
<dbReference type="EMBL" id="QXXA01000009">
    <property type="protein sequence ID" value="NBI06869.1"/>
    <property type="molecule type" value="Genomic_DNA"/>
</dbReference>
<dbReference type="RefSeq" id="WP_160197349.1">
    <property type="nucleotide sequence ID" value="NZ_QXXA01000009.1"/>
</dbReference>
<feature type="transmembrane region" description="Helical" evidence="1">
    <location>
        <begin position="167"/>
        <end position="188"/>
    </location>
</feature>
<dbReference type="NCBIfam" id="TIGR02871">
    <property type="entry name" value="spore_ylbJ"/>
    <property type="match status" value="1"/>
</dbReference>
<feature type="transmembrane region" description="Helical" evidence="1">
    <location>
        <begin position="335"/>
        <end position="355"/>
    </location>
</feature>
<accession>A0A845QYK3</accession>
<dbReference type="AlphaFoldDB" id="A0A845QYK3"/>
<dbReference type="InterPro" id="IPR014226">
    <property type="entry name" value="Spore_IM_YlbJ"/>
</dbReference>
<feature type="transmembrane region" description="Helical" evidence="1">
    <location>
        <begin position="98"/>
        <end position="119"/>
    </location>
</feature>
<feature type="transmembrane region" description="Helical" evidence="1">
    <location>
        <begin position="56"/>
        <end position="78"/>
    </location>
</feature>
<evidence type="ECO:0000256" key="1">
    <source>
        <dbReference type="SAM" id="Phobius"/>
    </source>
</evidence>
<dbReference type="InterPro" id="IPR011642">
    <property type="entry name" value="Gate_dom"/>
</dbReference>
<evidence type="ECO:0000313" key="3">
    <source>
        <dbReference type="EMBL" id="NBI06869.1"/>
    </source>
</evidence>
<proteinExistence type="predicted"/>
<name>A0A845QYK3_9CLOT</name>
<evidence type="ECO:0000259" key="2">
    <source>
        <dbReference type="Pfam" id="PF07670"/>
    </source>
</evidence>
<comment type="caution">
    <text evidence="3">The sequence shown here is derived from an EMBL/GenBank/DDBJ whole genome shotgun (WGS) entry which is preliminary data.</text>
</comment>
<feature type="domain" description="Nucleoside transporter/FeoB GTPase Gate" evidence="2">
    <location>
        <begin position="60"/>
        <end position="159"/>
    </location>
</feature>
<feature type="transmembrane region" description="Helical" evidence="1">
    <location>
        <begin position="301"/>
        <end position="323"/>
    </location>
</feature>
<keyword evidence="1" id="KW-1133">Transmembrane helix</keyword>
<sequence length="422" mass="48060">MNYLFYLIIFLFFYIIIKRRYLFKFKNLLYPFIFIVLIILTVLYPKNSIDAALRGIDVWFFTVLPSLLPFFIISEITIQLGFVNFIGTLISPLMRPLFNIPGEGAFVFAMSVTSGYPVGAKLISKLRLENKISQVEAQRLASFASTSGPLFIIGAVSIGMFNNERLGFLLILSHYLGSITLGLIFRFFKYNVKSCQISMNYKKNLKDSYNNLLKNKSIGNIMSDAMQDAMNTILIIGGFIIFYSVVIESLNSLNIVYYIMKSFENIGVFIEEDIIKGFLFGIIEITNGTKILSQSIESNSLHIYVLVSILIGWSGISIHSQALSFFSKIDINNRIYLFSKLMHGLFAGAFTIILYKPLMIKSISVFNYSSKIKNSSNYFGNFFDHIYISFKIILFILFLLTISSLISSILYNIYKVILKGPK</sequence>
<keyword evidence="4" id="KW-1185">Reference proteome</keyword>
<keyword evidence="1" id="KW-0472">Membrane</keyword>
<protein>
    <submittedName>
        <fullName evidence="3">Sporulation integral membrane protein YlbJ</fullName>
    </submittedName>
</protein>
<feature type="transmembrane region" description="Helical" evidence="1">
    <location>
        <begin position="140"/>
        <end position="161"/>
    </location>
</feature>
<dbReference type="Proteomes" id="UP000467132">
    <property type="component" value="Unassembled WGS sequence"/>
</dbReference>
<dbReference type="Pfam" id="PF07670">
    <property type="entry name" value="Gate"/>
    <property type="match status" value="1"/>
</dbReference>